<organism evidence="2 3">
    <name type="scientific">Streptomyces monashensis</name>
    <dbReference type="NCBI Taxonomy" id="1678012"/>
    <lineage>
        <taxon>Bacteria</taxon>
        <taxon>Bacillati</taxon>
        <taxon>Actinomycetota</taxon>
        <taxon>Actinomycetes</taxon>
        <taxon>Kitasatosporales</taxon>
        <taxon>Streptomycetaceae</taxon>
        <taxon>Streptomyces</taxon>
    </lineage>
</organism>
<reference evidence="2 3" key="1">
    <citation type="submission" date="2016-10" db="EMBL/GenBank/DDBJ databases">
        <title>Genome sequence of Streptomyces sp. MUSC 1.</title>
        <authorList>
            <person name="Lee L.-H."/>
            <person name="Ser H.-L."/>
            <person name="Law J.W.-F."/>
        </authorList>
    </citation>
    <scope>NUCLEOTIDE SEQUENCE [LARGE SCALE GENOMIC DNA]</scope>
    <source>
        <strain evidence="2 3">MUSC 1</strain>
    </source>
</reference>
<name>A0A1S2QKS7_9ACTN</name>
<sequence>MTQPTLTPVPQAVGEHLAQALDVGYELVIALTEGFDDETALKAPDGHKPLVWFLGHLACAKDYFSTLHQGTPKAVTEEFSDNFADGADTDFTYVPPLTEMIEIYRSAHRSIRDYVVSLAPEDFARRSALFPDENMGEYAEQFATLGKALALTQMHDSFHAGQMAHLRLALGMESPV</sequence>
<dbReference type="Pfam" id="PF12867">
    <property type="entry name" value="DinB_2"/>
    <property type="match status" value="1"/>
</dbReference>
<dbReference type="InterPro" id="IPR034660">
    <property type="entry name" value="DinB/YfiT-like"/>
</dbReference>
<dbReference type="SUPFAM" id="SSF109854">
    <property type="entry name" value="DinB/YfiT-like putative metalloenzymes"/>
    <property type="match status" value="1"/>
</dbReference>
<evidence type="ECO:0000313" key="3">
    <source>
        <dbReference type="Proteomes" id="UP000179642"/>
    </source>
</evidence>
<proteinExistence type="predicted"/>
<dbReference type="Proteomes" id="UP000179642">
    <property type="component" value="Unassembled WGS sequence"/>
</dbReference>
<evidence type="ECO:0000259" key="1">
    <source>
        <dbReference type="Pfam" id="PF12867"/>
    </source>
</evidence>
<dbReference type="Gene3D" id="1.20.120.450">
    <property type="entry name" value="dinb family like domain"/>
    <property type="match status" value="1"/>
</dbReference>
<dbReference type="EMBL" id="MLYO01000017">
    <property type="protein sequence ID" value="OIK05985.1"/>
    <property type="molecule type" value="Genomic_DNA"/>
</dbReference>
<dbReference type="AlphaFoldDB" id="A0A1S2QKS7"/>
<keyword evidence="3" id="KW-1185">Reference proteome</keyword>
<evidence type="ECO:0000313" key="2">
    <source>
        <dbReference type="EMBL" id="OIK05985.1"/>
    </source>
</evidence>
<dbReference type="InterPro" id="IPR024775">
    <property type="entry name" value="DinB-like"/>
</dbReference>
<gene>
    <name evidence="2" type="ORF">BIV23_09820</name>
</gene>
<protein>
    <recommendedName>
        <fullName evidence="1">DinB-like domain-containing protein</fullName>
    </recommendedName>
</protein>
<feature type="domain" description="DinB-like" evidence="1">
    <location>
        <begin position="21"/>
        <end position="163"/>
    </location>
</feature>
<dbReference type="RefSeq" id="WP_071380407.1">
    <property type="nucleotide sequence ID" value="NZ_MLYO01000017.1"/>
</dbReference>
<accession>A0A1S2QKS7</accession>
<comment type="caution">
    <text evidence="2">The sequence shown here is derived from an EMBL/GenBank/DDBJ whole genome shotgun (WGS) entry which is preliminary data.</text>
</comment>